<accession>A0A2W4TF41</accession>
<organism evidence="1 2">
    <name type="scientific">Candidatus Methylumidiphilus alinenensis</name>
    <dbReference type="NCBI Taxonomy" id="2202197"/>
    <lineage>
        <taxon>Bacteria</taxon>
        <taxon>Pseudomonadati</taxon>
        <taxon>Pseudomonadota</taxon>
        <taxon>Gammaproteobacteria</taxon>
        <taxon>Methylococcales</taxon>
        <taxon>Candidatus Methylumidiphilus</taxon>
    </lineage>
</organism>
<dbReference type="Proteomes" id="UP000249396">
    <property type="component" value="Unassembled WGS sequence"/>
</dbReference>
<evidence type="ECO:0000313" key="2">
    <source>
        <dbReference type="Proteomes" id="UP000249396"/>
    </source>
</evidence>
<comment type="caution">
    <text evidence="1">The sequence shown here is derived from an EMBL/GenBank/DDBJ whole genome shotgun (WGS) entry which is preliminary data.</text>
</comment>
<proteinExistence type="predicted"/>
<dbReference type="AlphaFoldDB" id="A0A2W4TF41"/>
<protein>
    <submittedName>
        <fullName evidence="1">Uncharacterized protein</fullName>
    </submittedName>
</protein>
<reference evidence="1 2" key="1">
    <citation type="journal article" date="2018" name="Aquat. Microb. Ecol.">
        <title>Gammaproteobacterial methanotrophs dominate.</title>
        <authorList>
            <person name="Rissanen A.J."/>
            <person name="Saarenheimo J."/>
            <person name="Tiirola M."/>
            <person name="Peura S."/>
            <person name="Aalto S.L."/>
            <person name="Karvinen A."/>
            <person name="Nykanen H."/>
        </authorList>
    </citation>
    <scope>NUCLEOTIDE SEQUENCE [LARGE SCALE GENOMIC DNA]</scope>
    <source>
        <strain evidence="1">AMbin10</strain>
    </source>
</reference>
<gene>
    <name evidence="1" type="ORF">DM484_05020</name>
</gene>
<sequence>MTISETDLAISVKNKAVRNFIITQTANGKFQITIELTWRREILKLMTARKTVREWVSLDRLVAHIHEAYGTPPPITLILCETEKLCQ</sequence>
<evidence type="ECO:0000313" key="1">
    <source>
        <dbReference type="EMBL" id="PZN83154.1"/>
    </source>
</evidence>
<dbReference type="EMBL" id="QJPH01000192">
    <property type="protein sequence ID" value="PZN83154.1"/>
    <property type="molecule type" value="Genomic_DNA"/>
</dbReference>
<name>A0A2W4TF41_9GAMM</name>